<organism evidence="6 7">
    <name type="scientific">Gracilinema caldarium (strain ATCC 51460 / DSM 7334 / H1)</name>
    <name type="common">Treponema caldarium</name>
    <dbReference type="NCBI Taxonomy" id="744872"/>
    <lineage>
        <taxon>Bacteria</taxon>
        <taxon>Pseudomonadati</taxon>
        <taxon>Spirochaetota</taxon>
        <taxon>Spirochaetia</taxon>
        <taxon>Spirochaetales</taxon>
        <taxon>Breznakiellaceae</taxon>
        <taxon>Gracilinema</taxon>
    </lineage>
</organism>
<dbReference type="Proteomes" id="UP000000503">
    <property type="component" value="Chromosome"/>
</dbReference>
<evidence type="ECO:0000313" key="6">
    <source>
        <dbReference type="EMBL" id="AEJ18228.1"/>
    </source>
</evidence>
<dbReference type="CDD" id="cd07809">
    <property type="entry name" value="ASKHA_NBD_FGGY_BaXK-like"/>
    <property type="match status" value="1"/>
</dbReference>
<dbReference type="GO" id="GO:0005975">
    <property type="term" value="P:carbohydrate metabolic process"/>
    <property type="evidence" value="ECO:0007669"/>
    <property type="project" value="InterPro"/>
</dbReference>
<feature type="domain" description="Carbohydrate kinase FGGY C-terminal" evidence="5">
    <location>
        <begin position="277"/>
        <end position="474"/>
    </location>
</feature>
<evidence type="ECO:0000256" key="1">
    <source>
        <dbReference type="ARBA" id="ARBA00009156"/>
    </source>
</evidence>
<dbReference type="PANTHER" id="PTHR43095:SF5">
    <property type="entry name" value="XYLULOSE KINASE"/>
    <property type="match status" value="1"/>
</dbReference>
<protein>
    <submittedName>
        <fullName evidence="6">Carbohydrate kinase, FGGY</fullName>
    </submittedName>
</protein>
<dbReference type="HOGENOM" id="CLU_509692_0_0_12"/>
<gene>
    <name evidence="6" type="ordered locus">Spica_0056</name>
</gene>
<evidence type="ECO:0000256" key="2">
    <source>
        <dbReference type="ARBA" id="ARBA00022679"/>
    </source>
</evidence>
<dbReference type="Pfam" id="PF02782">
    <property type="entry name" value="FGGY_C"/>
    <property type="match status" value="1"/>
</dbReference>
<dbReference type="InterPro" id="IPR043129">
    <property type="entry name" value="ATPase_NBD"/>
</dbReference>
<dbReference type="GO" id="GO:0016301">
    <property type="term" value="F:kinase activity"/>
    <property type="evidence" value="ECO:0007669"/>
    <property type="project" value="UniProtKB-KW"/>
</dbReference>
<dbReference type="OrthoDB" id="9760563at2"/>
<proteinExistence type="inferred from homology"/>
<dbReference type="InterPro" id="IPR018484">
    <property type="entry name" value="FGGY_N"/>
</dbReference>
<evidence type="ECO:0000259" key="4">
    <source>
        <dbReference type="Pfam" id="PF00370"/>
    </source>
</evidence>
<evidence type="ECO:0000259" key="5">
    <source>
        <dbReference type="Pfam" id="PF02782"/>
    </source>
</evidence>
<keyword evidence="2" id="KW-0808">Transferase</keyword>
<dbReference type="STRING" id="744872.Spica_0056"/>
<keyword evidence="3 6" id="KW-0418">Kinase</keyword>
<evidence type="ECO:0000313" key="7">
    <source>
        <dbReference type="Proteomes" id="UP000000503"/>
    </source>
</evidence>
<reference evidence="7" key="1">
    <citation type="journal article" date="2013" name="Stand. Genomic Sci.">
        <title>Genome sequence of the thermophilic fresh-water bacterium Spirochaeta caldaria type strain (H1(T)), reclassification of Spirochaeta caldaria, Spirochaeta stenostrepta, and Spirochaeta zuelzerae in the genus Treponema as Treponema caldaria comb. nov., Treponema stenostrepta comb. nov., and Treponema zuelzerae comb. nov., and emendation of the genus Treponema.</title>
        <authorList>
            <person name="Abt B."/>
            <person name="Goker M."/>
            <person name="Scheuner C."/>
            <person name="Han C."/>
            <person name="Lu M."/>
            <person name="Misra M."/>
            <person name="Lapidus A."/>
            <person name="Nolan M."/>
            <person name="Lucas S."/>
            <person name="Hammon N."/>
            <person name="Deshpande S."/>
            <person name="Cheng J.F."/>
            <person name="Tapia R."/>
            <person name="Goodwin L.A."/>
            <person name="Pitluck S."/>
            <person name="Liolios K."/>
            <person name="Pagani I."/>
            <person name="Ivanova N."/>
            <person name="Mavromatis K."/>
            <person name="Mikhailova N."/>
            <person name="Huntemann M."/>
            <person name="Pati A."/>
            <person name="Chen A."/>
            <person name="Palaniappan K."/>
            <person name="Land M."/>
            <person name="Hauser L."/>
            <person name="Jeffries C.D."/>
            <person name="Rohde M."/>
            <person name="Spring S."/>
            <person name="Gronow S."/>
            <person name="Detter J.C."/>
            <person name="Bristow J."/>
            <person name="Eisen J.A."/>
            <person name="Markowitz V."/>
            <person name="Hugenholtz P."/>
            <person name="Kyrpides N.C."/>
            <person name="Woyke T."/>
            <person name="Klenk H.P."/>
        </authorList>
    </citation>
    <scope>NUCLEOTIDE SEQUENCE</scope>
    <source>
        <strain evidence="7">ATCC 51460 / DSM 7334 / H1</strain>
    </source>
</reference>
<dbReference type="AlphaFoldDB" id="F8EY69"/>
<dbReference type="KEGG" id="scd:Spica_0056"/>
<dbReference type="EMBL" id="CP002868">
    <property type="protein sequence ID" value="AEJ18228.1"/>
    <property type="molecule type" value="Genomic_DNA"/>
</dbReference>
<name>F8EY69_GRAC1</name>
<accession>F8EY69</accession>
<dbReference type="eggNOG" id="COG1070">
    <property type="taxonomic scope" value="Bacteria"/>
</dbReference>
<feature type="domain" description="Carbohydrate kinase FGGY N-terminal" evidence="4">
    <location>
        <begin position="16"/>
        <end position="241"/>
    </location>
</feature>
<dbReference type="InterPro" id="IPR050406">
    <property type="entry name" value="FGGY_Carb_Kinase"/>
</dbReference>
<comment type="similarity">
    <text evidence="1">Belongs to the FGGY kinase family.</text>
</comment>
<dbReference type="PANTHER" id="PTHR43095">
    <property type="entry name" value="SUGAR KINASE"/>
    <property type="match status" value="1"/>
</dbReference>
<dbReference type="Gene3D" id="3.30.420.40">
    <property type="match status" value="2"/>
</dbReference>
<dbReference type="Pfam" id="PF00370">
    <property type="entry name" value="FGGY_N"/>
    <property type="match status" value="1"/>
</dbReference>
<dbReference type="SUPFAM" id="SSF53067">
    <property type="entry name" value="Actin-like ATPase domain"/>
    <property type="match status" value="2"/>
</dbReference>
<evidence type="ECO:0000256" key="3">
    <source>
        <dbReference type="ARBA" id="ARBA00022777"/>
    </source>
</evidence>
<sequence>MDNTAYKKLISAGEAVLGIEFGSTRIKASLITTEGTPLASGTYEWENALKDGIWTYDLDEVWKGLAGCYTDLVNHVQAAYGLIPRRYAALGFSAMMHGYIVHDKAGTLLTPFRTWRNNITAQACEELTKLFQFAIPQRWSIAHLYQSILENQDHVSQIDYMTTLAGYVHWKLTGQRVLGIGDASGMFPINPETGDYDETMLKAFDVLVASRGYPWKLRDILPRVLPAGVEAGRLSVEGARLLDPSGTLEPGIPLCPPEGDAGTGMVATNSIRPNTGNVSAGTSVFAMIVLEKSLSKPHEEIDVVMTPDGKPVAMAHSNNGSSDFDAWIDLFSQAVKALGYEVPIGKLYETFTPLALEGNADAGNLLHISYLSGEHLTGFTEGRPLFVRTADSVFTLENVIRSLLFTSLCALRVGLDVLTKEEGVQVREIRGHGGFFKRGTTGQRIMAAATNTAVSLPATAGEGGPWGMALLAAYLVRHNQSQSLAEHLDSLISSSIGTPVHPDPRDVAGFDAYYKRYKECLGIEREAIRALK</sequence>
<dbReference type="RefSeq" id="WP_013967541.1">
    <property type="nucleotide sequence ID" value="NC_015732.1"/>
</dbReference>
<keyword evidence="7" id="KW-1185">Reference proteome</keyword>
<dbReference type="InterPro" id="IPR018485">
    <property type="entry name" value="FGGY_C"/>
</dbReference>